<dbReference type="SUPFAM" id="SSF46785">
    <property type="entry name" value="Winged helix' DNA-binding domain"/>
    <property type="match status" value="1"/>
</dbReference>
<dbReference type="InterPro" id="IPR001307">
    <property type="entry name" value="Thiosulphate_STrfase_CS"/>
</dbReference>
<sequence length="223" mass="24219">MNPSSSPVPIEAFPDLADLARTLGHAHRLTLLSHAAEGEQPVERLAELCGLSVANTSQHLQHLKRAGMVLTRREGKHVLYRLGDGPITGIIDALHDYLQFRHAEIRAVVSDSLRQRDRLEAVALDELLQRMQMDDTIVLDVRPPAEFAQGHLPGAVNIPLEALEGELGALPPDKDIVAYCGGQYCVLSANAVTALRASGREARRFEAGFTGWQQAGLRVEAGA</sequence>
<feature type="domain" description="Rhodanese" evidence="1">
    <location>
        <begin position="132"/>
        <end position="221"/>
    </location>
</feature>
<dbReference type="SMART" id="SM00418">
    <property type="entry name" value="HTH_ARSR"/>
    <property type="match status" value="1"/>
</dbReference>
<dbReference type="PROSITE" id="PS00380">
    <property type="entry name" value="RHODANESE_1"/>
    <property type="match status" value="1"/>
</dbReference>
<dbReference type="InterPro" id="IPR050229">
    <property type="entry name" value="GlpE_sulfurtransferase"/>
</dbReference>
<protein>
    <submittedName>
        <fullName evidence="3">Metalloregulator ArsR/SmtB family transcription factor</fullName>
    </submittedName>
</protein>
<dbReference type="InterPro" id="IPR011991">
    <property type="entry name" value="ArsR-like_HTH"/>
</dbReference>
<dbReference type="InterPro" id="IPR001763">
    <property type="entry name" value="Rhodanese-like_dom"/>
</dbReference>
<dbReference type="RefSeq" id="WP_063326451.1">
    <property type="nucleotide sequence ID" value="NZ_CP065668.1"/>
</dbReference>
<reference evidence="3 4" key="1">
    <citation type="submission" date="2020-12" db="EMBL/GenBank/DDBJ databases">
        <title>FDA dAtabase for Regulatory Grade micrObial Sequences (FDA-ARGOS): Supporting development and validation of Infectious Disease Dx tests.</title>
        <authorList>
            <person name="Sproer C."/>
            <person name="Gronow S."/>
            <person name="Severitt S."/>
            <person name="Schroder I."/>
            <person name="Tallon L."/>
            <person name="Sadzewicz L."/>
            <person name="Zhao X."/>
            <person name="Boylan J."/>
            <person name="Ott S."/>
            <person name="Bowen H."/>
            <person name="Vavikolanu K."/>
            <person name="Mehta A."/>
            <person name="Aluvathingal J."/>
            <person name="Nadendla S."/>
            <person name="Lowell S."/>
            <person name="Myers T."/>
            <person name="Yan Y."/>
            <person name="Sichtig H."/>
        </authorList>
    </citation>
    <scope>NUCLEOTIDE SEQUENCE [LARGE SCALE GENOMIC DNA]</scope>
    <source>
        <strain evidence="3 4">FDAARGOS_909</strain>
    </source>
</reference>
<evidence type="ECO:0000313" key="4">
    <source>
        <dbReference type="Proteomes" id="UP000594778"/>
    </source>
</evidence>
<name>A0A7T2S6U5_DELAC</name>
<dbReference type="Gene3D" id="1.10.10.10">
    <property type="entry name" value="Winged helix-like DNA-binding domain superfamily/Winged helix DNA-binding domain"/>
    <property type="match status" value="1"/>
</dbReference>
<evidence type="ECO:0000313" key="3">
    <source>
        <dbReference type="EMBL" id="QPS09878.1"/>
    </source>
</evidence>
<dbReference type="PRINTS" id="PR00778">
    <property type="entry name" value="HTHARSR"/>
</dbReference>
<gene>
    <name evidence="3" type="ORF">I6G66_07680</name>
</gene>
<organism evidence="3 4">
    <name type="scientific">Delftia acidovorans</name>
    <name type="common">Pseudomonas acidovorans</name>
    <name type="synonym">Comamonas acidovorans</name>
    <dbReference type="NCBI Taxonomy" id="80866"/>
    <lineage>
        <taxon>Bacteria</taxon>
        <taxon>Pseudomonadati</taxon>
        <taxon>Pseudomonadota</taxon>
        <taxon>Betaproteobacteria</taxon>
        <taxon>Burkholderiales</taxon>
        <taxon>Comamonadaceae</taxon>
        <taxon>Delftia</taxon>
    </lineage>
</organism>
<proteinExistence type="predicted"/>
<dbReference type="InterPro" id="IPR036873">
    <property type="entry name" value="Rhodanese-like_dom_sf"/>
</dbReference>
<dbReference type="GO" id="GO:0004792">
    <property type="term" value="F:thiosulfate-cyanide sulfurtransferase activity"/>
    <property type="evidence" value="ECO:0007669"/>
    <property type="project" value="InterPro"/>
</dbReference>
<dbReference type="InterPro" id="IPR036388">
    <property type="entry name" value="WH-like_DNA-bd_sf"/>
</dbReference>
<dbReference type="PANTHER" id="PTHR43031:SF16">
    <property type="entry name" value="OXIDOREDUCTASE"/>
    <property type="match status" value="1"/>
</dbReference>
<dbReference type="PANTHER" id="PTHR43031">
    <property type="entry name" value="FAD-DEPENDENT OXIDOREDUCTASE"/>
    <property type="match status" value="1"/>
</dbReference>
<dbReference type="CDD" id="cd00090">
    <property type="entry name" value="HTH_ARSR"/>
    <property type="match status" value="1"/>
</dbReference>
<dbReference type="CDD" id="cd00158">
    <property type="entry name" value="RHOD"/>
    <property type="match status" value="1"/>
</dbReference>
<accession>A0A7T2S6U5</accession>
<dbReference type="SUPFAM" id="SSF52821">
    <property type="entry name" value="Rhodanese/Cell cycle control phosphatase"/>
    <property type="match status" value="1"/>
</dbReference>
<dbReference type="EMBL" id="CP065668">
    <property type="protein sequence ID" value="QPS09878.1"/>
    <property type="molecule type" value="Genomic_DNA"/>
</dbReference>
<dbReference type="InterPro" id="IPR036390">
    <property type="entry name" value="WH_DNA-bd_sf"/>
</dbReference>
<dbReference type="Proteomes" id="UP000594778">
    <property type="component" value="Chromosome"/>
</dbReference>
<feature type="domain" description="HTH arsR-type" evidence="2">
    <location>
        <begin position="8"/>
        <end position="102"/>
    </location>
</feature>
<dbReference type="InterPro" id="IPR001845">
    <property type="entry name" value="HTH_ArsR_DNA-bd_dom"/>
</dbReference>
<evidence type="ECO:0000259" key="1">
    <source>
        <dbReference type="PROSITE" id="PS50206"/>
    </source>
</evidence>
<dbReference type="AlphaFoldDB" id="A0A7T2S6U5"/>
<dbReference type="NCBIfam" id="NF033788">
    <property type="entry name" value="HTH_metalloreg"/>
    <property type="match status" value="1"/>
</dbReference>
<dbReference type="Gene3D" id="3.40.250.10">
    <property type="entry name" value="Rhodanese-like domain"/>
    <property type="match status" value="1"/>
</dbReference>
<dbReference type="PROSITE" id="PS50987">
    <property type="entry name" value="HTH_ARSR_2"/>
    <property type="match status" value="1"/>
</dbReference>
<dbReference type="GO" id="GO:0003700">
    <property type="term" value="F:DNA-binding transcription factor activity"/>
    <property type="evidence" value="ECO:0007669"/>
    <property type="project" value="InterPro"/>
</dbReference>
<evidence type="ECO:0000259" key="2">
    <source>
        <dbReference type="PROSITE" id="PS50987"/>
    </source>
</evidence>
<dbReference type="Pfam" id="PF00581">
    <property type="entry name" value="Rhodanese"/>
    <property type="match status" value="1"/>
</dbReference>
<dbReference type="PROSITE" id="PS50206">
    <property type="entry name" value="RHODANESE_3"/>
    <property type="match status" value="1"/>
</dbReference>
<dbReference type="SMART" id="SM00450">
    <property type="entry name" value="RHOD"/>
    <property type="match status" value="1"/>
</dbReference>